<proteinExistence type="predicted"/>
<keyword evidence="2" id="KW-0732">Signal</keyword>
<dbReference type="Gene3D" id="3.30.1340.30">
    <property type="match status" value="1"/>
</dbReference>
<feature type="chain" id="PRO_5046486045" evidence="2">
    <location>
        <begin position="22"/>
        <end position="122"/>
    </location>
</feature>
<protein>
    <submittedName>
        <fullName evidence="4">BON domain-containing protein</fullName>
    </submittedName>
</protein>
<feature type="region of interest" description="Disordered" evidence="1">
    <location>
        <begin position="24"/>
        <end position="47"/>
    </location>
</feature>
<evidence type="ECO:0000313" key="4">
    <source>
        <dbReference type="EMBL" id="UNP31766.1"/>
    </source>
</evidence>
<feature type="domain" description="BON" evidence="3">
    <location>
        <begin position="49"/>
        <end position="116"/>
    </location>
</feature>
<dbReference type="InterPro" id="IPR014004">
    <property type="entry name" value="Transpt-assoc_nodulatn_dom_bac"/>
</dbReference>
<dbReference type="Pfam" id="PF04972">
    <property type="entry name" value="BON"/>
    <property type="match status" value="1"/>
</dbReference>
<dbReference type="RefSeq" id="WP_057942873.1">
    <property type="nucleotide sequence ID" value="NZ_CP011131.1"/>
</dbReference>
<evidence type="ECO:0000256" key="2">
    <source>
        <dbReference type="SAM" id="SignalP"/>
    </source>
</evidence>
<accession>A0ABY3XJF9</accession>
<evidence type="ECO:0000256" key="1">
    <source>
        <dbReference type="SAM" id="MobiDB-lite"/>
    </source>
</evidence>
<sequence>MKTPIIATLALTFALSGAAWAAPQTAGTKADATDPAAAAATGDSRQPVSDTWITTKVKAELMASSEVAGTDINVETVNGVVKLSGNVDKTQADKAASIAKNIDGVKKVDTSALVSAKSAHHK</sequence>
<dbReference type="InterPro" id="IPR007055">
    <property type="entry name" value="BON_dom"/>
</dbReference>
<dbReference type="SMART" id="SM00749">
    <property type="entry name" value="BON"/>
    <property type="match status" value="1"/>
</dbReference>
<gene>
    <name evidence="4" type="ORF">MOV92_11170</name>
</gene>
<dbReference type="PROSITE" id="PS50914">
    <property type="entry name" value="BON"/>
    <property type="match status" value="1"/>
</dbReference>
<dbReference type="InterPro" id="IPR051686">
    <property type="entry name" value="Lipoprotein_DolP"/>
</dbReference>
<dbReference type="PANTHER" id="PTHR34606:SF15">
    <property type="entry name" value="BON DOMAIN-CONTAINING PROTEIN"/>
    <property type="match status" value="1"/>
</dbReference>
<dbReference type="Proteomes" id="UP000829194">
    <property type="component" value="Chromosome"/>
</dbReference>
<evidence type="ECO:0000259" key="3">
    <source>
        <dbReference type="PROSITE" id="PS50914"/>
    </source>
</evidence>
<dbReference type="PANTHER" id="PTHR34606">
    <property type="entry name" value="BON DOMAIN-CONTAINING PROTEIN"/>
    <property type="match status" value="1"/>
</dbReference>
<name>A0ABY3XJF9_9GAMM</name>
<keyword evidence="5" id="KW-1185">Reference proteome</keyword>
<feature type="compositionally biased region" description="Low complexity" evidence="1">
    <location>
        <begin position="25"/>
        <end position="43"/>
    </location>
</feature>
<dbReference type="EMBL" id="CP093547">
    <property type="protein sequence ID" value="UNP31766.1"/>
    <property type="molecule type" value="Genomic_DNA"/>
</dbReference>
<reference evidence="4 5" key="1">
    <citation type="submission" date="2022-03" db="EMBL/GenBank/DDBJ databases">
        <title>Complete genome sequence of Lysobacter capsici VKM B-2533 and Lysobacter gummosus 10.1.1, promising sources of lytic agents.</title>
        <authorList>
            <person name="Tarlachkov S.V."/>
            <person name="Kudryakova I.V."/>
            <person name="Afoshin A.S."/>
            <person name="Leontyevskaya E.A."/>
            <person name="Leontyevskaya N.V."/>
        </authorList>
    </citation>
    <scope>NUCLEOTIDE SEQUENCE [LARGE SCALE GENOMIC DNA]</scope>
    <source>
        <strain evidence="4 5">10.1.1</strain>
    </source>
</reference>
<feature type="signal peptide" evidence="2">
    <location>
        <begin position="1"/>
        <end position="21"/>
    </location>
</feature>
<evidence type="ECO:0000313" key="5">
    <source>
        <dbReference type="Proteomes" id="UP000829194"/>
    </source>
</evidence>
<organism evidence="4 5">
    <name type="scientific">Lysobacter gummosus</name>
    <dbReference type="NCBI Taxonomy" id="262324"/>
    <lineage>
        <taxon>Bacteria</taxon>
        <taxon>Pseudomonadati</taxon>
        <taxon>Pseudomonadota</taxon>
        <taxon>Gammaproteobacteria</taxon>
        <taxon>Lysobacterales</taxon>
        <taxon>Lysobacteraceae</taxon>
        <taxon>Lysobacter</taxon>
    </lineage>
</organism>